<organism evidence="1 2">
    <name type="scientific">Brassica campestris</name>
    <name type="common">Field mustard</name>
    <dbReference type="NCBI Taxonomy" id="3711"/>
    <lineage>
        <taxon>Eukaryota</taxon>
        <taxon>Viridiplantae</taxon>
        <taxon>Streptophyta</taxon>
        <taxon>Embryophyta</taxon>
        <taxon>Tracheophyta</taxon>
        <taxon>Spermatophyta</taxon>
        <taxon>Magnoliopsida</taxon>
        <taxon>eudicotyledons</taxon>
        <taxon>Gunneridae</taxon>
        <taxon>Pentapetalae</taxon>
        <taxon>rosids</taxon>
        <taxon>malvids</taxon>
        <taxon>Brassicales</taxon>
        <taxon>Brassicaceae</taxon>
        <taxon>Brassiceae</taxon>
        <taxon>Brassica</taxon>
    </lineage>
</organism>
<dbReference type="EMBL" id="LS974621">
    <property type="protein sequence ID" value="CAG7874208.1"/>
    <property type="molecule type" value="Genomic_DNA"/>
</dbReference>
<evidence type="ECO:0000313" key="2">
    <source>
        <dbReference type="Proteomes" id="UP000694005"/>
    </source>
</evidence>
<dbReference type="Proteomes" id="UP000694005">
    <property type="component" value="Chromosome A05"/>
</dbReference>
<dbReference type="AlphaFoldDB" id="A0A8D9DJ07"/>
<accession>A0A8D9DJ07</accession>
<sequence>MNPNKDPILPSRKRFVSISSANDFFAYPMIEKELPLCEFLRKRFNFENSKTILRVKIEKIDNLLIKQERFVFYSFKKLRWYLVQHSSLLLYA</sequence>
<proteinExistence type="predicted"/>
<evidence type="ECO:0000313" key="1">
    <source>
        <dbReference type="EMBL" id="CAG7874208.1"/>
    </source>
</evidence>
<name>A0A8D9DJ07_BRACM</name>
<gene>
    <name evidence="1" type="ORF">BRAPAZ1V2_A05P07290.2</name>
</gene>
<protein>
    <submittedName>
        <fullName evidence="1">Uncharacterized protein</fullName>
    </submittedName>
</protein>
<reference evidence="1 2" key="1">
    <citation type="submission" date="2021-07" db="EMBL/GenBank/DDBJ databases">
        <authorList>
            <consortium name="Genoscope - CEA"/>
            <person name="William W."/>
        </authorList>
    </citation>
    <scope>NUCLEOTIDE SEQUENCE [LARGE SCALE GENOMIC DNA]</scope>
</reference>
<dbReference type="Gramene" id="A05p07290.2_BraZ1">
    <property type="protein sequence ID" value="A05p07290.2_BraZ1.CDS.1"/>
    <property type="gene ID" value="A05g07290.2_BraZ1"/>
</dbReference>